<protein>
    <submittedName>
        <fullName evidence="1">Uncharacterized protein</fullName>
    </submittedName>
</protein>
<dbReference type="Proteomes" id="UP000479000">
    <property type="component" value="Unassembled WGS sequence"/>
</dbReference>
<sequence length="67" mass="8056">MSRAPNVNGERRKKFKLRQWHGTAKISNHFWIDSLRELKKKNVFPKKKKIQTYLLGKNFTPVLKYVI</sequence>
<dbReference type="AlphaFoldDB" id="A0A6H5G5E9"/>
<organism evidence="1 2">
    <name type="scientific">Nesidiocoris tenuis</name>
    <dbReference type="NCBI Taxonomy" id="355587"/>
    <lineage>
        <taxon>Eukaryota</taxon>
        <taxon>Metazoa</taxon>
        <taxon>Ecdysozoa</taxon>
        <taxon>Arthropoda</taxon>
        <taxon>Hexapoda</taxon>
        <taxon>Insecta</taxon>
        <taxon>Pterygota</taxon>
        <taxon>Neoptera</taxon>
        <taxon>Paraneoptera</taxon>
        <taxon>Hemiptera</taxon>
        <taxon>Heteroptera</taxon>
        <taxon>Panheteroptera</taxon>
        <taxon>Cimicomorpha</taxon>
        <taxon>Miridae</taxon>
        <taxon>Dicyphina</taxon>
        <taxon>Nesidiocoris</taxon>
    </lineage>
</organism>
<reference evidence="1 2" key="1">
    <citation type="submission" date="2020-02" db="EMBL/GenBank/DDBJ databases">
        <authorList>
            <person name="Ferguson B K."/>
        </authorList>
    </citation>
    <scope>NUCLEOTIDE SEQUENCE [LARGE SCALE GENOMIC DNA]</scope>
</reference>
<accession>A0A6H5G5E9</accession>
<keyword evidence="2" id="KW-1185">Reference proteome</keyword>
<evidence type="ECO:0000313" key="2">
    <source>
        <dbReference type="Proteomes" id="UP000479000"/>
    </source>
</evidence>
<gene>
    <name evidence="1" type="ORF">NTEN_LOCUS3789</name>
</gene>
<proteinExistence type="predicted"/>
<name>A0A6H5G5E9_9HEMI</name>
<evidence type="ECO:0000313" key="1">
    <source>
        <dbReference type="EMBL" id="CAA9997495.1"/>
    </source>
</evidence>
<dbReference type="EMBL" id="CADCXU010005862">
    <property type="protein sequence ID" value="CAA9997495.1"/>
    <property type="molecule type" value="Genomic_DNA"/>
</dbReference>